<dbReference type="Gene3D" id="3.30.565.10">
    <property type="entry name" value="Histidine kinase-like ATPase, C-terminal domain"/>
    <property type="match status" value="1"/>
</dbReference>
<dbReference type="PANTHER" id="PTHR43065">
    <property type="entry name" value="SENSOR HISTIDINE KINASE"/>
    <property type="match status" value="1"/>
</dbReference>
<dbReference type="Pfam" id="PF10114">
    <property type="entry name" value="PocR"/>
    <property type="match status" value="1"/>
</dbReference>
<dbReference type="SMART" id="SM00091">
    <property type="entry name" value="PAS"/>
    <property type="match status" value="1"/>
</dbReference>
<evidence type="ECO:0000259" key="5">
    <source>
        <dbReference type="SMART" id="SM00448"/>
    </source>
</evidence>
<accession>A0ABY6HT26</accession>
<evidence type="ECO:0000259" key="3">
    <source>
        <dbReference type="SMART" id="SM00387"/>
    </source>
</evidence>
<proteinExistence type="predicted"/>
<dbReference type="Proteomes" id="UP001208689">
    <property type="component" value="Chromosome"/>
</dbReference>
<dbReference type="InterPro" id="IPR003661">
    <property type="entry name" value="HisK_dim/P_dom"/>
</dbReference>
<dbReference type="InterPro" id="IPR011006">
    <property type="entry name" value="CheY-like_superfamily"/>
</dbReference>
<dbReference type="InterPro" id="IPR036097">
    <property type="entry name" value="HisK_dim/P_sf"/>
</dbReference>
<evidence type="ECO:0000313" key="6">
    <source>
        <dbReference type="EMBL" id="UYP46659.1"/>
    </source>
</evidence>
<feature type="domain" description="PAS" evidence="2">
    <location>
        <begin position="178"/>
        <end position="247"/>
    </location>
</feature>
<organism evidence="6 7">
    <name type="scientific">Candidatus Lokiarchaeum ossiferum</name>
    <dbReference type="NCBI Taxonomy" id="2951803"/>
    <lineage>
        <taxon>Archaea</taxon>
        <taxon>Promethearchaeati</taxon>
        <taxon>Promethearchaeota</taxon>
        <taxon>Promethearchaeia</taxon>
        <taxon>Promethearchaeales</taxon>
        <taxon>Promethearchaeaceae</taxon>
        <taxon>Candidatus Lokiarchaeum</taxon>
    </lineage>
</organism>
<dbReference type="Gene3D" id="3.40.50.2300">
    <property type="match status" value="1"/>
</dbReference>
<dbReference type="PRINTS" id="PR00344">
    <property type="entry name" value="BCTRLSENSOR"/>
</dbReference>
<dbReference type="InterPro" id="IPR018771">
    <property type="entry name" value="PocR_dom"/>
</dbReference>
<dbReference type="EMBL" id="CP104013">
    <property type="protein sequence ID" value="UYP46659.1"/>
    <property type="molecule type" value="Genomic_DNA"/>
</dbReference>
<dbReference type="SMART" id="SM00448">
    <property type="entry name" value="REC"/>
    <property type="match status" value="1"/>
</dbReference>
<dbReference type="SUPFAM" id="SSF55874">
    <property type="entry name" value="ATPase domain of HSP90 chaperone/DNA topoisomerase II/histidine kinase"/>
    <property type="match status" value="1"/>
</dbReference>
<keyword evidence="6" id="KW-0808">Transferase</keyword>
<gene>
    <name evidence="6" type="ORF">NEF87_002944</name>
</gene>
<sequence>MDFELRQLFNIPKLQSLADKMYMATGIPFALIDVNGELLVGSGWQPICVNFHRQNLQTEQQCLNSDRSIKSRLASKEKYVIFECPMGLIDCATPLIIEGQHLANVFTGQLLFKKPDESFFMKQAQKYGYNLERYMEALHNVPIFTKDQVIRNLEYLVDFTKQIAQMGIQNWQISLSQKKFQDLVEILPYAIWIATPQNDIEYINPAFTNLFGYTLEDISTIDKWFTLAYPDPIFRQQVRPYYDRDLQAGLPIVENPRIFQVNTKDHQKKTIAFRLVLLEDGKFFSLFEDITDRERQETEKIRAQKIESLSFLAGGIAHDFNNLLTGIMGNINLLQIDDTNPSNLDILNDLKQATERASDLTKQILTFSKGGAPIQKIQQIVPLLHNSINLITRGGEAKVIVDIEPDLPNVNVDAGQIGQVFDNILINAIQAMPSGGEISIKTELLHHDEFYEYPIPAEKYIKITISDTGEGIPEQLQQNIFQPYFSTKSKGNGLGLATAYSIIRKHNGFLTFNSFPRQGTQFLIFIPTISSELSLITSEASELSFHECKVLIMDDEHLVRKTLKKMLNKLGCTVEMAKDGEEALQKFQDHENQSSPFDVVFLDLIVPEGMGGELTVKLLKKQKPSVKVVVSSGFSQDPILANYKEYGFDGRLNKPYHIEDLQKIIQEMNSKK</sequence>
<dbReference type="Gene3D" id="3.30.450.20">
    <property type="entry name" value="PAS domain"/>
    <property type="match status" value="1"/>
</dbReference>
<evidence type="ECO:0000259" key="2">
    <source>
        <dbReference type="SMART" id="SM00091"/>
    </source>
</evidence>
<feature type="domain" description="Response regulatory" evidence="5">
    <location>
        <begin position="548"/>
        <end position="665"/>
    </location>
</feature>
<dbReference type="Pfam" id="PF13188">
    <property type="entry name" value="PAS_8"/>
    <property type="match status" value="1"/>
</dbReference>
<dbReference type="Pfam" id="PF00512">
    <property type="entry name" value="HisKA"/>
    <property type="match status" value="1"/>
</dbReference>
<dbReference type="InterPro" id="IPR035965">
    <property type="entry name" value="PAS-like_dom_sf"/>
</dbReference>
<dbReference type="SUPFAM" id="SSF52172">
    <property type="entry name" value="CheY-like"/>
    <property type="match status" value="1"/>
</dbReference>
<dbReference type="CDD" id="cd00130">
    <property type="entry name" value="PAS"/>
    <property type="match status" value="1"/>
</dbReference>
<dbReference type="Gene3D" id="1.10.287.130">
    <property type="match status" value="1"/>
</dbReference>
<reference evidence="6" key="1">
    <citation type="submission" date="2022-09" db="EMBL/GenBank/DDBJ databases">
        <title>Actin cytoskeleton and complex cell architecture in an #Asgard archaeon.</title>
        <authorList>
            <person name="Ponce Toledo R.I."/>
            <person name="Schleper C."/>
            <person name="Rodrigues Oliveira T."/>
            <person name="Wollweber F."/>
            <person name="Xu J."/>
            <person name="Rittmann S."/>
            <person name="Klingl A."/>
            <person name="Pilhofer M."/>
        </authorList>
    </citation>
    <scope>NUCLEOTIDE SEQUENCE</scope>
    <source>
        <strain evidence="6">B-35</strain>
    </source>
</reference>
<name>A0ABY6HT26_9ARCH</name>
<keyword evidence="6" id="KW-0418">Kinase</keyword>
<feature type="domain" description="Signal transduction histidine kinase dimerisation/phosphoacceptor" evidence="4">
    <location>
        <begin position="308"/>
        <end position="373"/>
    </location>
</feature>
<evidence type="ECO:0000259" key="4">
    <source>
        <dbReference type="SMART" id="SM00388"/>
    </source>
</evidence>
<dbReference type="SMART" id="SM00387">
    <property type="entry name" value="HATPase_c"/>
    <property type="match status" value="1"/>
</dbReference>
<dbReference type="Pfam" id="PF00072">
    <property type="entry name" value="Response_reg"/>
    <property type="match status" value="1"/>
</dbReference>
<dbReference type="SUPFAM" id="SSF55785">
    <property type="entry name" value="PYP-like sensor domain (PAS domain)"/>
    <property type="match status" value="1"/>
</dbReference>
<keyword evidence="7" id="KW-1185">Reference proteome</keyword>
<dbReference type="EC" id="2.7.13.3" evidence="6"/>
<dbReference type="CDD" id="cd00082">
    <property type="entry name" value="HisKA"/>
    <property type="match status" value="1"/>
</dbReference>
<evidence type="ECO:0000313" key="7">
    <source>
        <dbReference type="Proteomes" id="UP001208689"/>
    </source>
</evidence>
<protein>
    <submittedName>
        <fullName evidence="6">Sensor histidine kinase RcsC</fullName>
        <ecNumber evidence="6">2.7.13.3</ecNumber>
    </submittedName>
</protein>
<evidence type="ECO:0000256" key="1">
    <source>
        <dbReference type="ARBA" id="ARBA00022553"/>
    </source>
</evidence>
<dbReference type="SMART" id="SM00388">
    <property type="entry name" value="HisKA"/>
    <property type="match status" value="1"/>
</dbReference>
<dbReference type="NCBIfam" id="TIGR00229">
    <property type="entry name" value="sensory_box"/>
    <property type="match status" value="1"/>
</dbReference>
<dbReference type="SUPFAM" id="SSF47384">
    <property type="entry name" value="Homodimeric domain of signal transducing histidine kinase"/>
    <property type="match status" value="1"/>
</dbReference>
<dbReference type="GO" id="GO:0004673">
    <property type="term" value="F:protein histidine kinase activity"/>
    <property type="evidence" value="ECO:0007669"/>
    <property type="project" value="UniProtKB-EC"/>
</dbReference>
<keyword evidence="1" id="KW-0597">Phosphoprotein</keyword>
<dbReference type="Pfam" id="PF02518">
    <property type="entry name" value="HATPase_c"/>
    <property type="match status" value="1"/>
</dbReference>
<dbReference type="InterPro" id="IPR003594">
    <property type="entry name" value="HATPase_dom"/>
</dbReference>
<dbReference type="CDD" id="cd17546">
    <property type="entry name" value="REC_hyHK_CKI1_RcsC-like"/>
    <property type="match status" value="1"/>
</dbReference>
<dbReference type="InterPro" id="IPR000014">
    <property type="entry name" value="PAS"/>
</dbReference>
<feature type="domain" description="Histidine kinase/HSP90-like ATPase" evidence="3">
    <location>
        <begin position="412"/>
        <end position="530"/>
    </location>
</feature>
<dbReference type="InterPro" id="IPR036890">
    <property type="entry name" value="HATPase_C_sf"/>
</dbReference>
<dbReference type="InterPro" id="IPR001789">
    <property type="entry name" value="Sig_transdc_resp-reg_receiver"/>
</dbReference>
<dbReference type="PANTHER" id="PTHR43065:SF42">
    <property type="entry name" value="TWO-COMPONENT SENSOR PPRA"/>
    <property type="match status" value="1"/>
</dbReference>
<dbReference type="InterPro" id="IPR004358">
    <property type="entry name" value="Sig_transdc_His_kin-like_C"/>
</dbReference>